<keyword evidence="5 8" id="KW-0227">DNA damage</keyword>
<comment type="miscellaneous">
    <text evidence="8">This enzyme catalyzes only one turnover and therefore is not strictly catalytic. According to one definition, an enzyme is a biocatalyst that acts repeatedly and over many reaction cycles.</text>
</comment>
<dbReference type="EC" id="2.1.1.63" evidence="8"/>
<dbReference type="EMBL" id="BSDE01000001">
    <property type="protein sequence ID" value="GLH72614.1"/>
    <property type="molecule type" value="Genomic_DNA"/>
</dbReference>
<comment type="catalytic activity">
    <reaction evidence="7 8">
        <text>a 6-O-methyl-2'-deoxyguanosine in DNA + L-cysteinyl-[protein] = S-methyl-L-cysteinyl-[protein] + a 2'-deoxyguanosine in DNA</text>
        <dbReference type="Rhea" id="RHEA:24000"/>
        <dbReference type="Rhea" id="RHEA-COMP:10131"/>
        <dbReference type="Rhea" id="RHEA-COMP:10132"/>
        <dbReference type="Rhea" id="RHEA-COMP:11367"/>
        <dbReference type="Rhea" id="RHEA-COMP:11368"/>
        <dbReference type="ChEBI" id="CHEBI:29950"/>
        <dbReference type="ChEBI" id="CHEBI:82612"/>
        <dbReference type="ChEBI" id="CHEBI:85445"/>
        <dbReference type="ChEBI" id="CHEBI:85448"/>
        <dbReference type="EC" id="2.1.1.63"/>
    </reaction>
</comment>
<evidence type="ECO:0000256" key="5">
    <source>
        <dbReference type="ARBA" id="ARBA00022763"/>
    </source>
</evidence>
<name>A0ABQ5QEZ7_9BACT</name>
<sequence length="167" mass="17967">MSGFHEISTSLGRFQVAFDAEGALIYLGFAGREYRESLRVKVARQATALDPDAGVLARLKEQLEAYAAGTRRTFDIPLRLHGTPFEQRVWAALQRIPFGETRSYGQLAAELGGSALSRAVGRANGANPISILVPCHRLVGANGSLTGYAGGLALKERLLRLEGAIKD</sequence>
<dbReference type="InterPro" id="IPR023546">
    <property type="entry name" value="MGMT"/>
</dbReference>
<evidence type="ECO:0000313" key="12">
    <source>
        <dbReference type="Proteomes" id="UP001165069"/>
    </source>
</evidence>
<dbReference type="Gene3D" id="1.10.10.10">
    <property type="entry name" value="Winged helix-like DNA-binding domain superfamily/Winged helix DNA-binding domain"/>
    <property type="match status" value="1"/>
</dbReference>
<keyword evidence="4 8" id="KW-0808">Transferase</keyword>
<feature type="domain" description="Methylguanine DNA methyltransferase ribonuclease-like" evidence="10">
    <location>
        <begin position="7"/>
        <end position="80"/>
    </location>
</feature>
<dbReference type="Pfam" id="PF01035">
    <property type="entry name" value="DNA_binding_1"/>
    <property type="match status" value="1"/>
</dbReference>
<dbReference type="Pfam" id="PF02870">
    <property type="entry name" value="Methyltransf_1N"/>
    <property type="match status" value="1"/>
</dbReference>
<reference evidence="11 12" key="1">
    <citation type="journal article" date="2023" name="Antonie Van Leeuwenhoek">
        <title>Mesoterricola silvestris gen. nov., sp. nov., Mesoterricola sediminis sp. nov., Geothrix oryzae sp. nov., Geothrix edaphica sp. nov., Geothrix rubra sp. nov., and Geothrix limicola sp. nov., six novel members of Acidobacteriota isolated from soils.</title>
        <authorList>
            <person name="Itoh H."/>
            <person name="Sugisawa Y."/>
            <person name="Mise K."/>
            <person name="Xu Z."/>
            <person name="Kuniyasu M."/>
            <person name="Ushijima N."/>
            <person name="Kawano K."/>
            <person name="Kobayashi E."/>
            <person name="Shiratori Y."/>
            <person name="Masuda Y."/>
            <person name="Senoo K."/>
        </authorList>
    </citation>
    <scope>NUCLEOTIDE SEQUENCE [LARGE SCALE GENOMIC DNA]</scope>
    <source>
        <strain evidence="11 12">Red804</strain>
    </source>
</reference>
<keyword evidence="6 8" id="KW-0234">DNA repair</keyword>
<evidence type="ECO:0000259" key="10">
    <source>
        <dbReference type="Pfam" id="PF02870"/>
    </source>
</evidence>
<dbReference type="SUPFAM" id="SSF53155">
    <property type="entry name" value="Methylated DNA-protein cysteine methyltransferase domain"/>
    <property type="match status" value="1"/>
</dbReference>
<dbReference type="PROSITE" id="PS00374">
    <property type="entry name" value="MGMT"/>
    <property type="match status" value="1"/>
</dbReference>
<dbReference type="InterPro" id="IPR036217">
    <property type="entry name" value="MethylDNA_cys_MeTrfase_DNAb"/>
</dbReference>
<evidence type="ECO:0000256" key="3">
    <source>
        <dbReference type="ARBA" id="ARBA00022603"/>
    </source>
</evidence>
<dbReference type="GO" id="GO:0008168">
    <property type="term" value="F:methyltransferase activity"/>
    <property type="evidence" value="ECO:0007669"/>
    <property type="project" value="UniProtKB-KW"/>
</dbReference>
<keyword evidence="12" id="KW-1185">Reference proteome</keyword>
<dbReference type="Proteomes" id="UP001165069">
    <property type="component" value="Unassembled WGS sequence"/>
</dbReference>
<comment type="similarity">
    <text evidence="8">Belongs to the MGMT family.</text>
</comment>
<dbReference type="Gene3D" id="3.30.160.70">
    <property type="entry name" value="Methylated DNA-protein cysteine methyltransferase domain"/>
    <property type="match status" value="1"/>
</dbReference>
<dbReference type="InterPro" id="IPR036388">
    <property type="entry name" value="WH-like_DNA-bd_sf"/>
</dbReference>
<organism evidence="11 12">
    <name type="scientific">Geothrix limicola</name>
    <dbReference type="NCBI Taxonomy" id="2927978"/>
    <lineage>
        <taxon>Bacteria</taxon>
        <taxon>Pseudomonadati</taxon>
        <taxon>Acidobacteriota</taxon>
        <taxon>Holophagae</taxon>
        <taxon>Holophagales</taxon>
        <taxon>Holophagaceae</taxon>
        <taxon>Geothrix</taxon>
    </lineage>
</organism>
<evidence type="ECO:0000313" key="11">
    <source>
        <dbReference type="EMBL" id="GLH72614.1"/>
    </source>
</evidence>
<feature type="domain" description="Methylated-DNA-[protein]-cysteine S-methyltransferase DNA binding" evidence="9">
    <location>
        <begin position="84"/>
        <end position="164"/>
    </location>
</feature>
<dbReference type="HAMAP" id="MF_00772">
    <property type="entry name" value="OGT"/>
    <property type="match status" value="1"/>
</dbReference>
<dbReference type="InterPro" id="IPR008332">
    <property type="entry name" value="MethylG_MeTrfase_N"/>
</dbReference>
<comment type="caution">
    <text evidence="11">The sequence shown here is derived from an EMBL/GenBank/DDBJ whole genome shotgun (WGS) entry which is preliminary data.</text>
</comment>
<evidence type="ECO:0000256" key="2">
    <source>
        <dbReference type="ARBA" id="ARBA00022490"/>
    </source>
</evidence>
<evidence type="ECO:0000259" key="9">
    <source>
        <dbReference type="Pfam" id="PF01035"/>
    </source>
</evidence>
<evidence type="ECO:0000256" key="6">
    <source>
        <dbReference type="ARBA" id="ARBA00023204"/>
    </source>
</evidence>
<evidence type="ECO:0000256" key="7">
    <source>
        <dbReference type="ARBA" id="ARBA00049348"/>
    </source>
</evidence>
<dbReference type="InterPro" id="IPR036631">
    <property type="entry name" value="MGMT_N_sf"/>
</dbReference>
<evidence type="ECO:0000256" key="4">
    <source>
        <dbReference type="ARBA" id="ARBA00022679"/>
    </source>
</evidence>
<comment type="subcellular location">
    <subcellularLocation>
        <location evidence="8">Cytoplasm</location>
    </subcellularLocation>
</comment>
<dbReference type="GO" id="GO:0032259">
    <property type="term" value="P:methylation"/>
    <property type="evidence" value="ECO:0007669"/>
    <property type="project" value="UniProtKB-KW"/>
</dbReference>
<dbReference type="CDD" id="cd06445">
    <property type="entry name" value="ATase"/>
    <property type="match status" value="1"/>
</dbReference>
<comment type="function">
    <text evidence="8">Involved in the cellular defense against the biological effects of O6-methylguanine (O6-MeG) and O4-methylthymine (O4-MeT) in DNA. Repairs the methylated nucleobase in DNA by stoichiometrically transferring the methyl group to a cysteine residue in the enzyme. This is a suicide reaction: the enzyme is irreversibly inactivated.</text>
</comment>
<dbReference type="NCBIfam" id="TIGR00589">
    <property type="entry name" value="ogt"/>
    <property type="match status" value="1"/>
</dbReference>
<keyword evidence="2 8" id="KW-0963">Cytoplasm</keyword>
<accession>A0ABQ5QEZ7</accession>
<keyword evidence="3 8" id="KW-0489">Methyltransferase</keyword>
<dbReference type="SUPFAM" id="SSF46767">
    <property type="entry name" value="Methylated DNA-protein cysteine methyltransferase, C-terminal domain"/>
    <property type="match status" value="1"/>
</dbReference>
<dbReference type="RefSeq" id="WP_285571483.1">
    <property type="nucleotide sequence ID" value="NZ_BSDE01000001.1"/>
</dbReference>
<feature type="active site" description="Nucleophile; methyl group acceptor" evidence="8">
    <location>
        <position position="135"/>
    </location>
</feature>
<dbReference type="InterPro" id="IPR014048">
    <property type="entry name" value="MethylDNA_cys_MeTrfase_DNA-bd"/>
</dbReference>
<proteinExistence type="inferred from homology"/>
<dbReference type="PANTHER" id="PTHR10815">
    <property type="entry name" value="METHYLATED-DNA--PROTEIN-CYSTEINE METHYLTRANSFERASE"/>
    <property type="match status" value="1"/>
</dbReference>
<comment type="catalytic activity">
    <reaction evidence="1 8">
        <text>a 4-O-methyl-thymidine in DNA + L-cysteinyl-[protein] = a thymidine in DNA + S-methyl-L-cysteinyl-[protein]</text>
        <dbReference type="Rhea" id="RHEA:53428"/>
        <dbReference type="Rhea" id="RHEA-COMP:10131"/>
        <dbReference type="Rhea" id="RHEA-COMP:10132"/>
        <dbReference type="Rhea" id="RHEA-COMP:13555"/>
        <dbReference type="Rhea" id="RHEA-COMP:13556"/>
        <dbReference type="ChEBI" id="CHEBI:29950"/>
        <dbReference type="ChEBI" id="CHEBI:82612"/>
        <dbReference type="ChEBI" id="CHEBI:137386"/>
        <dbReference type="ChEBI" id="CHEBI:137387"/>
        <dbReference type="EC" id="2.1.1.63"/>
    </reaction>
</comment>
<evidence type="ECO:0000256" key="8">
    <source>
        <dbReference type="HAMAP-Rule" id="MF_00772"/>
    </source>
</evidence>
<dbReference type="PANTHER" id="PTHR10815:SF5">
    <property type="entry name" value="METHYLATED-DNA--PROTEIN-CYSTEINE METHYLTRANSFERASE"/>
    <property type="match status" value="1"/>
</dbReference>
<dbReference type="InterPro" id="IPR001497">
    <property type="entry name" value="MethylDNA_cys_MeTrfase_AS"/>
</dbReference>
<evidence type="ECO:0000256" key="1">
    <source>
        <dbReference type="ARBA" id="ARBA00001286"/>
    </source>
</evidence>
<protein>
    <recommendedName>
        <fullName evidence="8">Methylated-DNA--protein-cysteine methyltransferase</fullName>
        <ecNumber evidence="8">2.1.1.63</ecNumber>
    </recommendedName>
    <alternativeName>
        <fullName evidence="8">6-O-methylguanine-DNA methyltransferase</fullName>
        <shortName evidence="8">MGMT</shortName>
    </alternativeName>
    <alternativeName>
        <fullName evidence="8">O-6-methylguanine-DNA-alkyltransferase</fullName>
    </alternativeName>
</protein>
<gene>
    <name evidence="11" type="ORF">GETHLI_11160</name>
</gene>